<reference evidence="7 8" key="1">
    <citation type="submission" date="2016-10" db="EMBL/GenBank/DDBJ databases">
        <authorList>
            <person name="de Groot N.N."/>
        </authorList>
    </citation>
    <scope>NUCLEOTIDE SEQUENCE [LARGE SCALE GENOMIC DNA]</scope>
    <source>
        <strain evidence="7 8">DSM 6793</strain>
    </source>
</reference>
<dbReference type="Gene3D" id="1.10.443.10">
    <property type="entry name" value="Intergrase catalytic core"/>
    <property type="match status" value="1"/>
</dbReference>
<evidence type="ECO:0000313" key="7">
    <source>
        <dbReference type="EMBL" id="SFC20609.1"/>
    </source>
</evidence>
<dbReference type="PROSITE" id="PS51898">
    <property type="entry name" value="TYR_RECOMBINASE"/>
    <property type="match status" value="1"/>
</dbReference>
<dbReference type="InterPro" id="IPR013762">
    <property type="entry name" value="Integrase-like_cat_sf"/>
</dbReference>
<dbReference type="InterPro" id="IPR002104">
    <property type="entry name" value="Integrase_catalytic"/>
</dbReference>
<evidence type="ECO:0000256" key="3">
    <source>
        <dbReference type="ARBA" id="ARBA00023172"/>
    </source>
</evidence>
<dbReference type="STRING" id="927664.SAMN05421780_103261"/>
<dbReference type="GO" id="GO:0006310">
    <property type="term" value="P:DNA recombination"/>
    <property type="evidence" value="ECO:0007669"/>
    <property type="project" value="UniProtKB-KW"/>
</dbReference>
<dbReference type="RefSeq" id="WP_091510273.1">
    <property type="nucleotide sequence ID" value="NZ_FOLE01000003.1"/>
</dbReference>
<evidence type="ECO:0000259" key="5">
    <source>
        <dbReference type="PROSITE" id="PS51898"/>
    </source>
</evidence>
<dbReference type="GO" id="GO:0015074">
    <property type="term" value="P:DNA integration"/>
    <property type="evidence" value="ECO:0007669"/>
    <property type="project" value="UniProtKB-KW"/>
</dbReference>
<gene>
    <name evidence="7" type="ORF">SAMN05421780_103261</name>
</gene>
<dbReference type="AlphaFoldDB" id="A0A1I1H8X5"/>
<keyword evidence="8" id="KW-1185">Reference proteome</keyword>
<dbReference type="OrthoDB" id="1098628at2"/>
<dbReference type="InterPro" id="IPR044068">
    <property type="entry name" value="CB"/>
</dbReference>
<keyword evidence="2 4" id="KW-0238">DNA-binding</keyword>
<dbReference type="GO" id="GO:0003677">
    <property type="term" value="F:DNA binding"/>
    <property type="evidence" value="ECO:0007669"/>
    <property type="project" value="UniProtKB-UniRule"/>
</dbReference>
<feature type="domain" description="Core-binding (CB)" evidence="6">
    <location>
        <begin position="116"/>
        <end position="193"/>
    </location>
</feature>
<organism evidence="7 8">
    <name type="scientific">Flexibacter flexilis DSM 6793</name>
    <dbReference type="NCBI Taxonomy" id="927664"/>
    <lineage>
        <taxon>Bacteria</taxon>
        <taxon>Pseudomonadati</taxon>
        <taxon>Bacteroidota</taxon>
        <taxon>Cytophagia</taxon>
        <taxon>Cytophagales</taxon>
        <taxon>Flexibacteraceae</taxon>
        <taxon>Flexibacter</taxon>
    </lineage>
</organism>
<dbReference type="InterPro" id="IPR010998">
    <property type="entry name" value="Integrase_recombinase_N"/>
</dbReference>
<evidence type="ECO:0000256" key="4">
    <source>
        <dbReference type="PROSITE-ProRule" id="PRU01248"/>
    </source>
</evidence>
<sequence>MKVLFWFRDNQTDKAKKGVIMATVQVANSDGQTVSSDFASTYKVHRKDYHEGGCEKEKRALIMELEAIQIFLNGQTGREVTAPEIKAEYLRRKPRKTPIKPKPIAESTPTLQNKPTTIKEQIQGFMQKQAARSIKNSTKANYAIYAKKIISLIGDLPVQEITVKTLENLYYSLSTEKSNLYAIGVITMLKAAIRPLLIDFKIPEPNRQKPLTFLEQSELEKIAASREALPEHLHPACDYFLFLCETGLSLIDFENFKERHKIINHDGILFLEGTRHKTGKTYFVPLSERAQAIGEAYQWQFEFSNRVTLRNHIRAIAQFCGIEKRITPHKARHTVVMNILDQTGDITLAAATIGDDVATVSKHYGQLRVSGYAKMWEKYKKNK</sequence>
<proteinExistence type="predicted"/>
<keyword evidence="1" id="KW-0229">DNA integration</keyword>
<dbReference type="Proteomes" id="UP000199514">
    <property type="component" value="Unassembled WGS sequence"/>
</dbReference>
<accession>A0A1I1H8X5</accession>
<evidence type="ECO:0000256" key="2">
    <source>
        <dbReference type="ARBA" id="ARBA00023125"/>
    </source>
</evidence>
<protein>
    <recommendedName>
        <fullName evidence="9">Site-specific recombinase XerD</fullName>
    </recommendedName>
</protein>
<dbReference type="InterPro" id="IPR011010">
    <property type="entry name" value="DNA_brk_join_enz"/>
</dbReference>
<dbReference type="Gene3D" id="1.10.150.130">
    <property type="match status" value="1"/>
</dbReference>
<keyword evidence="3" id="KW-0233">DNA recombination</keyword>
<dbReference type="SUPFAM" id="SSF56349">
    <property type="entry name" value="DNA breaking-rejoining enzymes"/>
    <property type="match status" value="1"/>
</dbReference>
<evidence type="ECO:0008006" key="9">
    <source>
        <dbReference type="Google" id="ProtNLM"/>
    </source>
</evidence>
<dbReference type="PROSITE" id="PS51900">
    <property type="entry name" value="CB"/>
    <property type="match status" value="1"/>
</dbReference>
<dbReference type="EMBL" id="FOLE01000003">
    <property type="protein sequence ID" value="SFC20609.1"/>
    <property type="molecule type" value="Genomic_DNA"/>
</dbReference>
<feature type="domain" description="Tyr recombinase" evidence="5">
    <location>
        <begin position="209"/>
        <end position="377"/>
    </location>
</feature>
<evidence type="ECO:0000313" key="8">
    <source>
        <dbReference type="Proteomes" id="UP000199514"/>
    </source>
</evidence>
<name>A0A1I1H8X5_9BACT</name>
<evidence type="ECO:0000256" key="1">
    <source>
        <dbReference type="ARBA" id="ARBA00022908"/>
    </source>
</evidence>
<evidence type="ECO:0000259" key="6">
    <source>
        <dbReference type="PROSITE" id="PS51900"/>
    </source>
</evidence>